<dbReference type="SUPFAM" id="SSF90123">
    <property type="entry name" value="ABC transporter transmembrane region"/>
    <property type="match status" value="1"/>
</dbReference>
<dbReference type="PROSITE" id="PS00211">
    <property type="entry name" value="ABC_TRANSPORTER_1"/>
    <property type="match status" value="1"/>
</dbReference>
<gene>
    <name evidence="16" type="ORF">CI088_02100</name>
</gene>
<dbReference type="Gene3D" id="1.20.1560.10">
    <property type="entry name" value="ABC transporter type 1, transmembrane domain"/>
    <property type="match status" value="1"/>
</dbReference>
<dbReference type="PROSITE" id="PS50929">
    <property type="entry name" value="ABC_TM1F"/>
    <property type="match status" value="1"/>
</dbReference>
<evidence type="ECO:0000313" key="16">
    <source>
        <dbReference type="EMBL" id="PZL76955.1"/>
    </source>
</evidence>
<protein>
    <submittedName>
        <fullName evidence="16">Transporter</fullName>
    </submittedName>
</protein>
<name>A0A2W4BIU2_9ENTE</name>
<dbReference type="PANTHER" id="PTHR43394">
    <property type="entry name" value="ATP-DEPENDENT PERMEASE MDL1, MITOCHONDRIAL"/>
    <property type="match status" value="1"/>
</dbReference>
<dbReference type="Gene3D" id="3.90.70.10">
    <property type="entry name" value="Cysteine proteinases"/>
    <property type="match status" value="1"/>
</dbReference>
<dbReference type="GO" id="GO:0016887">
    <property type="term" value="F:ATP hydrolysis activity"/>
    <property type="evidence" value="ECO:0007669"/>
    <property type="project" value="InterPro"/>
</dbReference>
<comment type="caution">
    <text evidence="16">The sequence shown here is derived from an EMBL/GenBank/DDBJ whole genome shotgun (WGS) entry which is preliminary data.</text>
</comment>
<feature type="transmembrane region" description="Helical" evidence="12">
    <location>
        <begin position="403"/>
        <end position="425"/>
    </location>
</feature>
<dbReference type="AlphaFoldDB" id="A0A2W4BIU2"/>
<evidence type="ECO:0000256" key="1">
    <source>
        <dbReference type="ARBA" id="ARBA00004651"/>
    </source>
</evidence>
<evidence type="ECO:0000313" key="17">
    <source>
        <dbReference type="Proteomes" id="UP000249828"/>
    </source>
</evidence>
<keyword evidence="5 12" id="KW-0812">Transmembrane</keyword>
<dbReference type="CDD" id="cd18555">
    <property type="entry name" value="ABC_6TM_T1SS_like"/>
    <property type="match status" value="1"/>
</dbReference>
<dbReference type="SMART" id="SM00382">
    <property type="entry name" value="AAA"/>
    <property type="match status" value="1"/>
</dbReference>
<dbReference type="SUPFAM" id="SSF52540">
    <property type="entry name" value="P-loop containing nucleoside triphosphate hydrolases"/>
    <property type="match status" value="1"/>
</dbReference>
<feature type="transmembrane region" description="Helical" evidence="12">
    <location>
        <begin position="154"/>
        <end position="176"/>
    </location>
</feature>
<dbReference type="Pfam" id="PF00005">
    <property type="entry name" value="ABC_tran"/>
    <property type="match status" value="1"/>
</dbReference>
<sequence>MRIRFQQQSEHSECGLACATMLIDFFIRKTELSKMREYYGVPTGGYNLAQIQTVLKNEGIESKAVKVNSESLQELPVPFIAYWKNKHFIIVEKVTSKKVYITDPANGKKKISHTEFKHDFSNIAMYILINRKRKYEFPKINSKLKSIVYNNKSLLFFTLFIFFIVQCINLYIPFIIQKIIDGNSNQSIQKMIFSVLLIILIYFLTNMIRTRTVTSLQTVTEKNLLSNTIKQLLDLPYSYFVNRNRGELIYRINSSSFIRQILIDQLITLVVDMCFLVFYVLIMWNFSKILTMVTIGITVVIATFSFINASINRKISQNEIGVLSNSQDLINEMVNNIFTIKSTNSQKNMYMKWQNNYEKQISFEKEKAKANSISANIPQTIQTFYSVIVYAIGYILVLNNQTTIGSIVAFSSIGIAFLSPILSILQSYTQFQMVKVYLDRLLDILQTSNETSLSGTEKLDNYLTDIYIRNIMYKYSSFSKPAIENISLHIAPKQKIAIVGESGSGKSTLLKVAAGLHQSTSGEICYGKRDIKDLDIHTFRDHIGVVLQENVLFNGTFRENITMGRDYSDEYIMEVVKNVGLESLILGCPLGLETNISELGQNLSGGQRQKLSIARTIIFKPEVIFLDEPTSSLDNISERAIMNYLFGMDSTLVVVAHRLSSIQNFDQIIVMNDGKIVALGTHQELLNTSYYYKELYK</sequence>
<evidence type="ECO:0000259" key="14">
    <source>
        <dbReference type="PROSITE" id="PS50929"/>
    </source>
</evidence>
<keyword evidence="4" id="KW-0645">Protease</keyword>
<dbReference type="RefSeq" id="WP_111247032.1">
    <property type="nucleotide sequence ID" value="NZ_PIEU01000022.1"/>
</dbReference>
<feature type="transmembrane region" description="Helical" evidence="12">
    <location>
        <begin position="188"/>
        <end position="205"/>
    </location>
</feature>
<dbReference type="InterPro" id="IPR003439">
    <property type="entry name" value="ABC_transporter-like_ATP-bd"/>
</dbReference>
<dbReference type="Proteomes" id="UP000249828">
    <property type="component" value="Unassembled WGS sequence"/>
</dbReference>
<evidence type="ECO:0000256" key="4">
    <source>
        <dbReference type="ARBA" id="ARBA00022670"/>
    </source>
</evidence>
<evidence type="ECO:0000256" key="8">
    <source>
        <dbReference type="ARBA" id="ARBA00022807"/>
    </source>
</evidence>
<evidence type="ECO:0000256" key="5">
    <source>
        <dbReference type="ARBA" id="ARBA00022692"/>
    </source>
</evidence>
<evidence type="ECO:0000259" key="13">
    <source>
        <dbReference type="PROSITE" id="PS50893"/>
    </source>
</evidence>
<dbReference type="InterPro" id="IPR027417">
    <property type="entry name" value="P-loop_NTPase"/>
</dbReference>
<dbReference type="GO" id="GO:0015421">
    <property type="term" value="F:ABC-type oligopeptide transporter activity"/>
    <property type="evidence" value="ECO:0007669"/>
    <property type="project" value="TreeGrafter"/>
</dbReference>
<dbReference type="InterPro" id="IPR005074">
    <property type="entry name" value="Peptidase_C39"/>
</dbReference>
<dbReference type="GO" id="GO:0006508">
    <property type="term" value="P:proteolysis"/>
    <property type="evidence" value="ECO:0007669"/>
    <property type="project" value="UniProtKB-KW"/>
</dbReference>
<dbReference type="InterPro" id="IPR003593">
    <property type="entry name" value="AAA+_ATPase"/>
</dbReference>
<comment type="subcellular location">
    <subcellularLocation>
        <location evidence="1">Cell membrane</location>
        <topology evidence="1">Multi-pass membrane protein</topology>
    </subcellularLocation>
</comment>
<evidence type="ECO:0000256" key="2">
    <source>
        <dbReference type="ARBA" id="ARBA00022448"/>
    </source>
</evidence>
<dbReference type="EMBL" id="PIEU01000022">
    <property type="protein sequence ID" value="PZL76955.1"/>
    <property type="molecule type" value="Genomic_DNA"/>
</dbReference>
<evidence type="ECO:0000256" key="3">
    <source>
        <dbReference type="ARBA" id="ARBA00022475"/>
    </source>
</evidence>
<dbReference type="GO" id="GO:0005524">
    <property type="term" value="F:ATP binding"/>
    <property type="evidence" value="ECO:0007669"/>
    <property type="project" value="UniProtKB-KW"/>
</dbReference>
<keyword evidence="11 12" id="KW-0472">Membrane</keyword>
<proteinExistence type="predicted"/>
<dbReference type="PROSITE" id="PS50893">
    <property type="entry name" value="ABC_TRANSPORTER_2"/>
    <property type="match status" value="1"/>
</dbReference>
<keyword evidence="2" id="KW-0813">Transport</keyword>
<dbReference type="GO" id="GO:0005886">
    <property type="term" value="C:plasma membrane"/>
    <property type="evidence" value="ECO:0007669"/>
    <property type="project" value="UniProtKB-SubCell"/>
</dbReference>
<feature type="domain" description="ABC transmembrane type-1" evidence="14">
    <location>
        <begin position="156"/>
        <end position="433"/>
    </location>
</feature>
<reference evidence="16 17" key="1">
    <citation type="submission" date="2017-11" db="EMBL/GenBank/DDBJ databases">
        <title>Draft genome sequence of Enterococcus plantarum TRW2 strain isolated from lettuce.</title>
        <authorList>
            <person name="Kim E.B."/>
            <person name="Marco M.L."/>
            <person name="Williams T.R."/>
            <person name="You I.H."/>
        </authorList>
    </citation>
    <scope>NUCLEOTIDE SEQUENCE [LARGE SCALE GENOMIC DNA]</scope>
    <source>
        <strain evidence="16 17">TRW2</strain>
    </source>
</reference>
<keyword evidence="6" id="KW-0547">Nucleotide-binding</keyword>
<keyword evidence="10 12" id="KW-1133">Transmembrane helix</keyword>
<evidence type="ECO:0000256" key="11">
    <source>
        <dbReference type="ARBA" id="ARBA00023136"/>
    </source>
</evidence>
<evidence type="ECO:0000256" key="12">
    <source>
        <dbReference type="SAM" id="Phobius"/>
    </source>
</evidence>
<dbReference type="InterPro" id="IPR017871">
    <property type="entry name" value="ABC_transporter-like_CS"/>
</dbReference>
<evidence type="ECO:0000256" key="7">
    <source>
        <dbReference type="ARBA" id="ARBA00022801"/>
    </source>
</evidence>
<keyword evidence="9" id="KW-0067">ATP-binding</keyword>
<evidence type="ECO:0000256" key="9">
    <source>
        <dbReference type="ARBA" id="ARBA00022840"/>
    </source>
</evidence>
<keyword evidence="7" id="KW-0378">Hydrolase</keyword>
<dbReference type="PANTHER" id="PTHR43394:SF1">
    <property type="entry name" value="ATP-BINDING CASSETTE SUB-FAMILY B MEMBER 10, MITOCHONDRIAL"/>
    <property type="match status" value="1"/>
</dbReference>
<evidence type="ECO:0000256" key="6">
    <source>
        <dbReference type="ARBA" id="ARBA00022741"/>
    </source>
</evidence>
<dbReference type="FunFam" id="3.40.50.300:FF:000299">
    <property type="entry name" value="ABC transporter ATP-binding protein/permease"/>
    <property type="match status" value="1"/>
</dbReference>
<feature type="domain" description="Peptidase C39" evidence="15">
    <location>
        <begin position="8"/>
        <end position="127"/>
    </location>
</feature>
<evidence type="ECO:0000256" key="10">
    <source>
        <dbReference type="ARBA" id="ARBA00022989"/>
    </source>
</evidence>
<dbReference type="Pfam" id="PF03412">
    <property type="entry name" value="Peptidase_C39"/>
    <property type="match status" value="1"/>
</dbReference>
<dbReference type="PROSITE" id="PS50990">
    <property type="entry name" value="PEPTIDASE_C39"/>
    <property type="match status" value="1"/>
</dbReference>
<keyword evidence="3" id="KW-1003">Cell membrane</keyword>
<dbReference type="InterPro" id="IPR036640">
    <property type="entry name" value="ABC1_TM_sf"/>
</dbReference>
<feature type="transmembrane region" description="Helical" evidence="12">
    <location>
        <begin position="289"/>
        <end position="307"/>
    </location>
</feature>
<dbReference type="Pfam" id="PF00664">
    <property type="entry name" value="ABC_membrane"/>
    <property type="match status" value="1"/>
</dbReference>
<dbReference type="Gene3D" id="3.40.50.300">
    <property type="entry name" value="P-loop containing nucleotide triphosphate hydrolases"/>
    <property type="match status" value="1"/>
</dbReference>
<accession>A0A2W4BIU2</accession>
<dbReference type="InterPro" id="IPR011527">
    <property type="entry name" value="ABC1_TM_dom"/>
</dbReference>
<feature type="transmembrane region" description="Helical" evidence="12">
    <location>
        <begin position="377"/>
        <end position="397"/>
    </location>
</feature>
<keyword evidence="17" id="KW-1185">Reference proteome</keyword>
<dbReference type="InterPro" id="IPR039421">
    <property type="entry name" value="Type_1_exporter"/>
</dbReference>
<feature type="transmembrane region" description="Helical" evidence="12">
    <location>
        <begin position="261"/>
        <end position="283"/>
    </location>
</feature>
<dbReference type="GO" id="GO:0008234">
    <property type="term" value="F:cysteine-type peptidase activity"/>
    <property type="evidence" value="ECO:0007669"/>
    <property type="project" value="UniProtKB-KW"/>
</dbReference>
<keyword evidence="8" id="KW-0788">Thiol protease</keyword>
<evidence type="ECO:0000259" key="15">
    <source>
        <dbReference type="PROSITE" id="PS50990"/>
    </source>
</evidence>
<organism evidence="16 17">
    <name type="scientific">Enterococcus plantarum</name>
    <dbReference type="NCBI Taxonomy" id="1077675"/>
    <lineage>
        <taxon>Bacteria</taxon>
        <taxon>Bacillati</taxon>
        <taxon>Bacillota</taxon>
        <taxon>Bacilli</taxon>
        <taxon>Lactobacillales</taxon>
        <taxon>Enterococcaceae</taxon>
        <taxon>Enterococcus</taxon>
    </lineage>
</organism>
<feature type="domain" description="ABC transporter" evidence="13">
    <location>
        <begin position="466"/>
        <end position="695"/>
    </location>
</feature>